<comment type="subcellular location">
    <subcellularLocation>
        <location evidence="1">Cell membrane</location>
        <topology evidence="1">Single-pass type I membrane protein</topology>
    </subcellularLocation>
    <subcellularLocation>
        <location evidence="2">Secreted</location>
    </subcellularLocation>
</comment>
<feature type="disulfide bond" evidence="12">
    <location>
        <begin position="418"/>
        <end position="428"/>
    </location>
</feature>
<evidence type="ECO:0000313" key="14">
    <source>
        <dbReference type="EMBL" id="NWH17024.1"/>
    </source>
</evidence>
<dbReference type="SMART" id="SM00202">
    <property type="entry name" value="SR"/>
    <property type="match status" value="6"/>
</dbReference>
<evidence type="ECO:0000256" key="1">
    <source>
        <dbReference type="ARBA" id="ARBA00004251"/>
    </source>
</evidence>
<evidence type="ECO:0000313" key="15">
    <source>
        <dbReference type="Proteomes" id="UP000640762"/>
    </source>
</evidence>
<dbReference type="Pfam" id="PF00530">
    <property type="entry name" value="SRCR"/>
    <property type="match status" value="6"/>
</dbReference>
<dbReference type="PROSITE" id="PS00420">
    <property type="entry name" value="SRCR_1"/>
    <property type="match status" value="2"/>
</dbReference>
<evidence type="ECO:0000256" key="8">
    <source>
        <dbReference type="ARBA" id="ARBA00022989"/>
    </source>
</evidence>
<accession>A0A850TGA5</accession>
<evidence type="ECO:0000259" key="13">
    <source>
        <dbReference type="PROSITE" id="PS50287"/>
    </source>
</evidence>
<feature type="disulfide bond" evidence="12">
    <location>
        <begin position="597"/>
        <end position="658"/>
    </location>
</feature>
<keyword evidence="5" id="KW-0812">Transmembrane</keyword>
<feature type="domain" description="SRCR" evidence="13">
    <location>
        <begin position="349"/>
        <end position="449"/>
    </location>
</feature>
<feature type="disulfide bond" evidence="12">
    <location>
        <begin position="628"/>
        <end position="638"/>
    </location>
</feature>
<feature type="disulfide bond" evidence="12">
    <location>
        <begin position="75"/>
        <end position="85"/>
    </location>
</feature>
<dbReference type="InterPro" id="IPR001190">
    <property type="entry name" value="SRCR"/>
</dbReference>
<dbReference type="FunFam" id="3.10.250.10:FF:000004">
    <property type="entry name" value="Scavenger receptor cysteine-rich type 1 protein M130"/>
    <property type="match status" value="1"/>
</dbReference>
<proteinExistence type="predicted"/>
<dbReference type="Proteomes" id="UP000640762">
    <property type="component" value="Unassembled WGS sequence"/>
</dbReference>
<sequence length="659" mass="71694">EGADELRLSNGTGPCSGRVEVKHEEQWGTVCDGDWTIEDAEVVCKQLQCGSAVQALNRAPFGEGSGPTWLYRVDCRGDESTLWNCSHTGWGSFTCPHYFDTGVICSGFSGLRLSGGDTACSGHLEVKQEETWATVCFSHIDFKTASVICNELECGQVVEILRGTHFGDRRELIWQEEFRCVGNETHLAHCPRKLHHSKTCFHDATVVCSGYGGYRLANGSTTCSGRVELLHGGTWGTLCDYLWDLPAANALCQQLDCGVALLIPGDRFVDGNGPVWRDAFHCEGTESCLWDCGQVTLGNPTCSAKEAATVICSGKSGTQLMLCKTFHSQTVPTGVAEDVGVICSGDRQIRLVNGTKRCAGRVELYHDGVWGTICDDKWDLSDANVVCKQLGCGHAIKAFVSAHYGQGSGQIWLDDVNCTGAESDLWACPSRAWGQHNCQHKEDAGVLCSEFLALRLVNGTDCAGRLEVFYNGTWGSICSNRMSQLTAITVCKHLNCGDGGEIARDFKYGSGSGPTWLDHVECTERHSSLWQCQSDPWNPQSCDNRAEETHISCTDREKLRVIGGEDGCSGRVEIWQHGSWGTVCDDSWDMADANVVCRQLGCGSAVSALHEAAFGEGTGPIWLEKVHCKGTELSFWDCPVNPLFSKNCDHKEDAAVNCS</sequence>
<dbReference type="PANTHER" id="PTHR19331">
    <property type="entry name" value="SCAVENGER RECEPTOR DOMAIN-CONTAINING"/>
    <property type="match status" value="1"/>
</dbReference>
<dbReference type="GO" id="GO:0005576">
    <property type="term" value="C:extracellular region"/>
    <property type="evidence" value="ECO:0007669"/>
    <property type="project" value="UniProtKB-SubCell"/>
</dbReference>
<evidence type="ECO:0000256" key="9">
    <source>
        <dbReference type="ARBA" id="ARBA00023136"/>
    </source>
</evidence>
<feature type="disulfide bond" evidence="12">
    <location>
        <begin position="584"/>
        <end position="648"/>
    </location>
</feature>
<organism evidence="14 15">
    <name type="scientific">Grus americana</name>
    <name type="common">Whooping crane</name>
    <dbReference type="NCBI Taxonomy" id="9117"/>
    <lineage>
        <taxon>Eukaryota</taxon>
        <taxon>Metazoa</taxon>
        <taxon>Chordata</taxon>
        <taxon>Craniata</taxon>
        <taxon>Vertebrata</taxon>
        <taxon>Euteleostomi</taxon>
        <taxon>Archelosauria</taxon>
        <taxon>Archosauria</taxon>
        <taxon>Dinosauria</taxon>
        <taxon>Saurischia</taxon>
        <taxon>Theropoda</taxon>
        <taxon>Coelurosauria</taxon>
        <taxon>Aves</taxon>
        <taxon>Neognathae</taxon>
        <taxon>Neoaves</taxon>
        <taxon>Gruiformes</taxon>
        <taxon>Gruidae</taxon>
        <taxon>Grus</taxon>
    </lineage>
</organism>
<keyword evidence="10 12" id="KW-1015">Disulfide bond</keyword>
<dbReference type="PRINTS" id="PR00258">
    <property type="entry name" value="SPERACTRCPTR"/>
</dbReference>
<name>A0A850TGA5_GRUAM</name>
<feature type="non-terminal residue" evidence="14">
    <location>
        <position position="1"/>
    </location>
</feature>
<feature type="domain" description="SRCR" evidence="13">
    <location>
        <begin position="214"/>
        <end position="313"/>
    </location>
</feature>
<evidence type="ECO:0000256" key="5">
    <source>
        <dbReference type="ARBA" id="ARBA00022692"/>
    </source>
</evidence>
<feature type="disulfide bond" evidence="12">
    <location>
        <begin position="387"/>
        <end position="448"/>
    </location>
</feature>
<comment type="caution">
    <text evidence="12">Lacks conserved residue(s) required for the propagation of feature annotation.</text>
</comment>
<dbReference type="EMBL" id="WEIX01002135">
    <property type="protein sequence ID" value="NWH17024.1"/>
    <property type="molecule type" value="Genomic_DNA"/>
</dbReference>
<evidence type="ECO:0000256" key="7">
    <source>
        <dbReference type="ARBA" id="ARBA00022737"/>
    </source>
</evidence>
<evidence type="ECO:0000256" key="12">
    <source>
        <dbReference type="PROSITE-ProRule" id="PRU00196"/>
    </source>
</evidence>
<feature type="non-terminal residue" evidence="14">
    <location>
        <position position="659"/>
    </location>
</feature>
<reference evidence="14" key="1">
    <citation type="submission" date="2019-10" db="EMBL/GenBank/DDBJ databases">
        <title>Bird 10,000 Genomes (B10K) Project - Family phase.</title>
        <authorList>
            <person name="Zhang G."/>
        </authorList>
    </citation>
    <scope>NUCLEOTIDE SEQUENCE</scope>
    <source>
        <strain evidence="14">B10K-DU-012-65</strain>
        <tissue evidence="14">Muscle</tissue>
    </source>
</reference>
<dbReference type="AlphaFoldDB" id="A0A850TGA5"/>
<dbReference type="PROSITE" id="PS50287">
    <property type="entry name" value="SRCR_2"/>
    <property type="match status" value="6"/>
</dbReference>
<keyword evidence="9" id="KW-0472">Membrane</keyword>
<evidence type="ECO:0000256" key="3">
    <source>
        <dbReference type="ARBA" id="ARBA00022475"/>
    </source>
</evidence>
<dbReference type="FunFam" id="3.10.250.10:FF:000006">
    <property type="entry name" value="neurotrypsin isoform X2"/>
    <property type="match status" value="1"/>
</dbReference>
<feature type="domain" description="SRCR" evidence="13">
    <location>
        <begin position="559"/>
        <end position="659"/>
    </location>
</feature>
<dbReference type="GO" id="GO:0009897">
    <property type="term" value="C:external side of plasma membrane"/>
    <property type="evidence" value="ECO:0007669"/>
    <property type="project" value="TreeGrafter"/>
</dbReference>
<evidence type="ECO:0000256" key="10">
    <source>
        <dbReference type="ARBA" id="ARBA00023157"/>
    </source>
</evidence>
<evidence type="ECO:0000256" key="11">
    <source>
        <dbReference type="ARBA" id="ARBA00023180"/>
    </source>
</evidence>
<dbReference type="InterPro" id="IPR036772">
    <property type="entry name" value="SRCR-like_dom_sf"/>
</dbReference>
<feature type="disulfide bond" evidence="12">
    <location>
        <begin position="478"/>
        <end position="542"/>
    </location>
</feature>
<dbReference type="FunFam" id="3.10.250.10:FF:000002">
    <property type="entry name" value="Scavenger receptor cysteine-rich type 1 protein M130"/>
    <property type="match status" value="1"/>
</dbReference>
<gene>
    <name evidence="14" type="primary">Cd163_0</name>
    <name evidence="14" type="ORF">GRUAME_R01430</name>
</gene>
<keyword evidence="3" id="KW-1003">Cell membrane</keyword>
<keyword evidence="7" id="KW-0677">Repeat</keyword>
<dbReference type="FunFam" id="3.10.250.10:FF:000013">
    <property type="entry name" value="CD163 molecule like 1"/>
    <property type="match status" value="1"/>
</dbReference>
<feature type="disulfide bond" evidence="12">
    <location>
        <begin position="522"/>
        <end position="532"/>
    </location>
</feature>
<evidence type="ECO:0000256" key="2">
    <source>
        <dbReference type="ARBA" id="ARBA00004613"/>
    </source>
</evidence>
<keyword evidence="11" id="KW-0325">Glycoprotein</keyword>
<feature type="disulfide bond" evidence="12">
    <location>
        <begin position="282"/>
        <end position="292"/>
    </location>
</feature>
<keyword evidence="6" id="KW-0732">Signal</keyword>
<keyword evidence="15" id="KW-1185">Reference proteome</keyword>
<feature type="disulfide bond" evidence="12">
    <location>
        <begin position="180"/>
        <end position="190"/>
    </location>
</feature>
<dbReference type="FunFam" id="3.10.250.10:FF:000009">
    <property type="entry name" value="WC1"/>
    <property type="match status" value="1"/>
</dbReference>
<feature type="disulfide bond" evidence="12">
    <location>
        <begin position="44"/>
        <end position="105"/>
    </location>
</feature>
<feature type="disulfide bond" evidence="12">
    <location>
        <begin position="31"/>
        <end position="95"/>
    </location>
</feature>
<dbReference type="GO" id="GO:0005737">
    <property type="term" value="C:cytoplasm"/>
    <property type="evidence" value="ECO:0007669"/>
    <property type="project" value="UniProtKB-ARBA"/>
</dbReference>
<comment type="caution">
    <text evidence="14">The sequence shown here is derived from an EMBL/GenBank/DDBJ whole genome shotgun (WGS) entry which is preliminary data.</text>
</comment>
<feature type="domain" description="SRCR" evidence="13">
    <location>
        <begin position="111"/>
        <end position="209"/>
    </location>
</feature>
<dbReference type="FunFam" id="3.10.250.10:FF:000012">
    <property type="entry name" value="CD163 molecule like 1"/>
    <property type="match status" value="1"/>
</dbReference>
<dbReference type="SUPFAM" id="SSF56487">
    <property type="entry name" value="SRCR-like"/>
    <property type="match status" value="6"/>
</dbReference>
<evidence type="ECO:0000256" key="6">
    <source>
        <dbReference type="ARBA" id="ARBA00022729"/>
    </source>
</evidence>
<feature type="disulfide bond" evidence="12">
    <location>
        <begin position="374"/>
        <end position="438"/>
    </location>
</feature>
<dbReference type="Gene3D" id="3.10.250.10">
    <property type="entry name" value="SRCR-like domain"/>
    <property type="match status" value="6"/>
</dbReference>
<protein>
    <submittedName>
        <fullName evidence="14">C163A protein</fullName>
    </submittedName>
</protein>
<keyword evidence="8" id="KW-1133">Transmembrane helix</keyword>
<evidence type="ECO:0000256" key="4">
    <source>
        <dbReference type="ARBA" id="ARBA00022525"/>
    </source>
</evidence>
<feature type="domain" description="SRCR" evidence="13">
    <location>
        <begin position="6"/>
        <end position="106"/>
    </location>
</feature>
<feature type="disulfide bond" evidence="12">
    <location>
        <begin position="136"/>
        <end position="200"/>
    </location>
</feature>
<feature type="domain" description="SRCR" evidence="13">
    <location>
        <begin position="454"/>
        <end position="554"/>
    </location>
</feature>
<keyword evidence="4" id="KW-0964">Secreted</keyword>
<dbReference type="PANTHER" id="PTHR19331:SF468">
    <property type="entry name" value="SCAVENGER RECEPTOR CYSTEINE-RICH TYPE 1 PROTEIN M160"/>
    <property type="match status" value="1"/>
</dbReference>